<dbReference type="AlphaFoldDB" id="A0A5P3MT49"/>
<keyword evidence="3" id="KW-1185">Reference proteome</keyword>
<organism evidence="2 3">
    <name type="scientific">Neisseria animalis</name>
    <dbReference type="NCBI Taxonomy" id="492"/>
    <lineage>
        <taxon>Bacteria</taxon>
        <taxon>Pseudomonadati</taxon>
        <taxon>Pseudomonadota</taxon>
        <taxon>Betaproteobacteria</taxon>
        <taxon>Neisseriales</taxon>
        <taxon>Neisseriaceae</taxon>
        <taxon>Neisseria</taxon>
    </lineage>
</organism>
<evidence type="ECO:0000256" key="1">
    <source>
        <dbReference type="SAM" id="MobiDB-lite"/>
    </source>
</evidence>
<gene>
    <name evidence="2" type="ORF">D0T90_10175</name>
</gene>
<evidence type="ECO:0000313" key="2">
    <source>
        <dbReference type="EMBL" id="QEY24787.1"/>
    </source>
</evidence>
<proteinExistence type="predicted"/>
<name>A0A5P3MT49_NEIAN</name>
<sequence length="74" mass="7984">MMGMVAYRSKINGVEFDVPEDDITVDFLNTPEKLQFIEPLDTPQLADTGKTAAGVPKAKGKTAKAGVEAKVEME</sequence>
<dbReference type="Proteomes" id="UP000325536">
    <property type="component" value="Chromosome"/>
</dbReference>
<dbReference type="RefSeq" id="WP_123796324.1">
    <property type="nucleotide sequence ID" value="NZ_CP031699.1"/>
</dbReference>
<evidence type="ECO:0000313" key="3">
    <source>
        <dbReference type="Proteomes" id="UP000325536"/>
    </source>
</evidence>
<protein>
    <submittedName>
        <fullName evidence="2">Uncharacterized protein</fullName>
    </submittedName>
</protein>
<feature type="region of interest" description="Disordered" evidence="1">
    <location>
        <begin position="45"/>
        <end position="74"/>
    </location>
</feature>
<accession>A0A5P3MT49</accession>
<reference evidence="2 3" key="1">
    <citation type="submission" date="2018-08" db="EMBL/GenBank/DDBJ databases">
        <title>Neisseria animalis ATCC 49930 complete genome.</title>
        <authorList>
            <person name="Veseli I.A."/>
            <person name="Mascarenhas dos Santos A.C."/>
            <person name="Buttler R."/>
            <person name="Pombert J.-F."/>
        </authorList>
    </citation>
    <scope>NUCLEOTIDE SEQUENCE [LARGE SCALE GENOMIC DNA]</scope>
    <source>
        <strain evidence="2 3">ATCC 49930</strain>
    </source>
</reference>
<dbReference type="EMBL" id="CP031699">
    <property type="protein sequence ID" value="QEY24787.1"/>
    <property type="molecule type" value="Genomic_DNA"/>
</dbReference>
<dbReference type="KEGG" id="naq:D0T90_10175"/>